<gene>
    <name evidence="1" type="ORF">T310_5079</name>
</gene>
<name>A0A0F4YS22_RASE3</name>
<protein>
    <submittedName>
        <fullName evidence="1">Uncharacterized protein</fullName>
    </submittedName>
</protein>
<dbReference type="RefSeq" id="XP_013327502.1">
    <property type="nucleotide sequence ID" value="XM_013472048.1"/>
</dbReference>
<evidence type="ECO:0000313" key="1">
    <source>
        <dbReference type="EMBL" id="KKA20890.1"/>
    </source>
</evidence>
<comment type="caution">
    <text evidence="1">The sequence shown here is derived from an EMBL/GenBank/DDBJ whole genome shotgun (WGS) entry which is preliminary data.</text>
</comment>
<evidence type="ECO:0000313" key="2">
    <source>
        <dbReference type="Proteomes" id="UP000053958"/>
    </source>
</evidence>
<dbReference type="EMBL" id="LASV01000221">
    <property type="protein sequence ID" value="KKA20890.1"/>
    <property type="molecule type" value="Genomic_DNA"/>
</dbReference>
<sequence>MAAYGIVSSLPGYNVKNVQNRYDKQRMSTWFWKHSCSRLKTNTGIRGCVNRRDVGFGIPTIVHESVQQARQGVNVAAIIPTRGSLDNLGLFCAPVCLTQGMQEKAVYLI</sequence>
<keyword evidence="2" id="KW-1185">Reference proteome</keyword>
<organism evidence="1 2">
    <name type="scientific">Rasamsonia emersonii (strain ATCC 16479 / CBS 393.64 / IMI 116815)</name>
    <dbReference type="NCBI Taxonomy" id="1408163"/>
    <lineage>
        <taxon>Eukaryota</taxon>
        <taxon>Fungi</taxon>
        <taxon>Dikarya</taxon>
        <taxon>Ascomycota</taxon>
        <taxon>Pezizomycotina</taxon>
        <taxon>Eurotiomycetes</taxon>
        <taxon>Eurotiomycetidae</taxon>
        <taxon>Eurotiales</taxon>
        <taxon>Trichocomaceae</taxon>
        <taxon>Rasamsonia</taxon>
    </lineage>
</organism>
<reference evidence="1 2" key="1">
    <citation type="submission" date="2015-04" db="EMBL/GenBank/DDBJ databases">
        <authorList>
            <person name="Heijne W.H."/>
            <person name="Fedorova N.D."/>
            <person name="Nierman W.C."/>
            <person name="Vollebregt A.W."/>
            <person name="Zhao Z."/>
            <person name="Wu L."/>
            <person name="Kumar M."/>
            <person name="Stam H."/>
            <person name="van den Berg M.A."/>
            <person name="Pel H.J."/>
        </authorList>
    </citation>
    <scope>NUCLEOTIDE SEQUENCE [LARGE SCALE GENOMIC DNA]</scope>
    <source>
        <strain evidence="1 2">CBS 393.64</strain>
    </source>
</reference>
<accession>A0A0F4YS22</accession>
<dbReference type="AlphaFoldDB" id="A0A0F4YS22"/>
<dbReference type="GeneID" id="25317424"/>
<dbReference type="Proteomes" id="UP000053958">
    <property type="component" value="Unassembled WGS sequence"/>
</dbReference>
<proteinExistence type="predicted"/>